<protein>
    <submittedName>
        <fullName evidence="1">Uncharacterized protein</fullName>
    </submittedName>
</protein>
<evidence type="ECO:0000313" key="2">
    <source>
        <dbReference type="Proteomes" id="UP000011074"/>
    </source>
</evidence>
<name>A0A8A1UQ88_STRR1</name>
<accession>A0A8A1UQ88</accession>
<gene>
    <name evidence="1" type="ORF">SRIM_021885</name>
</gene>
<dbReference type="Proteomes" id="UP000011074">
    <property type="component" value="Chromosome"/>
</dbReference>
<proteinExistence type="predicted"/>
<evidence type="ECO:0000313" key="1">
    <source>
        <dbReference type="EMBL" id="QST82460.1"/>
    </source>
</evidence>
<dbReference type="RefSeq" id="WP_156100255.1">
    <property type="nucleotide sequence ID" value="NZ_CP048261.1"/>
</dbReference>
<reference evidence="1" key="2">
    <citation type="submission" date="2020-01" db="EMBL/GenBank/DDBJ databases">
        <authorList>
            <person name="Algora L."/>
            <person name="Schniete J.K."/>
            <person name="MacFadyen A."/>
            <person name="Hoskisson P.A."/>
            <person name="Hunter I.S."/>
            <person name="Herron P.R."/>
        </authorList>
    </citation>
    <scope>NUCLEOTIDE SEQUENCE</scope>
    <source>
        <strain evidence="1">ATCC 10970</strain>
    </source>
</reference>
<dbReference type="GeneID" id="66856670"/>
<dbReference type="AlphaFoldDB" id="A0A8A1UQ88"/>
<dbReference type="EMBL" id="CP048261">
    <property type="protein sequence ID" value="QST82460.1"/>
    <property type="molecule type" value="Genomic_DNA"/>
</dbReference>
<organism evidence="1 2">
    <name type="scientific">Streptomyces rimosus subsp. rimosus (strain ATCC 10970 / DSM 40260 / JCM 4667 / NRRL 2234)</name>
    <dbReference type="NCBI Taxonomy" id="1265868"/>
    <lineage>
        <taxon>Bacteria</taxon>
        <taxon>Bacillati</taxon>
        <taxon>Actinomycetota</taxon>
        <taxon>Actinomycetes</taxon>
        <taxon>Kitasatosporales</taxon>
        <taxon>Streptomycetaceae</taxon>
        <taxon>Streptomyces</taxon>
    </lineage>
</organism>
<reference evidence="1" key="3">
    <citation type="journal article" date="2021" name="bioRxiv">
        <title>Bilateral symmetry of linear streptomycete chromosomes.</title>
        <authorList>
            <person name="Algora-Gallardo L."/>
            <person name="Schniete J.K."/>
            <person name="Mark D.R."/>
            <person name="Hunter I.S."/>
            <person name="Herron P.R."/>
        </authorList>
    </citation>
    <scope>NUCLEOTIDE SEQUENCE</scope>
    <source>
        <strain evidence="1">ATCC 10970</strain>
    </source>
</reference>
<sequence>MTRRPRATLRHRLWRRLHPRAYRAGQLAEQRHQIADGALDYTRTDVIGGVS</sequence>
<reference evidence="1" key="1">
    <citation type="submission" date="2012-12" db="EMBL/GenBank/DDBJ databases">
        <authorList>
            <person name="Pethick F.E."/>
            <person name="MacFadyen A.C."/>
            <person name="Tang Z."/>
            <person name="Sangal V."/>
            <person name="Tze-Tze L."/>
            <person name="Chu J."/>
            <person name="Guo M."/>
            <person name="Kirby R."/>
            <person name="Hoskisson P.A."/>
            <person name="Herron P.R."/>
            <person name="Hunter I.S."/>
        </authorList>
    </citation>
    <scope>NUCLEOTIDE SEQUENCE</scope>
    <source>
        <strain evidence="1">ATCC 10970</strain>
    </source>
</reference>